<reference evidence="3" key="1">
    <citation type="submission" date="2017-12" db="EMBL/GenBank/DDBJ databases">
        <title>Whole genome sequencing of Acidipropionibacterium jensenii strains JS279 and JS280.</title>
        <authorList>
            <person name="Deptula P."/>
            <person name="Laine P."/>
            <person name="Smolander O.-P."/>
            <person name="Paulin L."/>
            <person name="Auvinen P."/>
            <person name="Varmanen P."/>
        </authorList>
    </citation>
    <scope>NUCLEOTIDE SEQUENCE [LARGE SCALE GENOMIC DNA]</scope>
    <source>
        <strain evidence="3">JS280</strain>
    </source>
</reference>
<dbReference type="Proteomes" id="UP000285875">
    <property type="component" value="Chromosome"/>
</dbReference>
<dbReference type="RefSeq" id="WP_097799464.1">
    <property type="nucleotide sequence ID" value="NZ_CP025570.1"/>
</dbReference>
<dbReference type="PANTHER" id="PTHR33307:SF6">
    <property type="entry name" value="ALPHA-RHAMNOSIDASE (EUROFUNG)-RELATED"/>
    <property type="match status" value="1"/>
</dbReference>
<gene>
    <name evidence="2" type="ORF">C0Z10_11495</name>
</gene>
<sequence length="135" mass="14701">MTQTPPDPGAEALGQARWICRPSSRPGRADTGDDGAAPIFRRAFRLESVPRRAVLRIAGLGIHAIRVNGVPVAVGALEPAQSDPREVVYYASHDVTALLEPGENTLEVTLGRGFFDMSTPDVWRWDRAPWRTSPG</sequence>
<dbReference type="KEGG" id="aji:C0Z10_11495"/>
<dbReference type="InterPro" id="IPR013737">
    <property type="entry name" value="Bac_rhamnosid_N"/>
</dbReference>
<feature type="domain" description="Bacterial alpha-L-rhamnosidase N-terminal" evidence="1">
    <location>
        <begin position="50"/>
        <end position="131"/>
    </location>
</feature>
<evidence type="ECO:0000313" key="2">
    <source>
        <dbReference type="EMBL" id="AZZ40265.1"/>
    </source>
</evidence>
<dbReference type="AlphaFoldDB" id="A0A3T0S1I8"/>
<proteinExistence type="predicted"/>
<dbReference type="Gene3D" id="2.60.120.260">
    <property type="entry name" value="Galactose-binding domain-like"/>
    <property type="match status" value="1"/>
</dbReference>
<dbReference type="PANTHER" id="PTHR33307">
    <property type="entry name" value="ALPHA-RHAMNOSIDASE (EUROFUNG)"/>
    <property type="match status" value="1"/>
</dbReference>
<name>A0A3T0S1I8_9ACTN</name>
<evidence type="ECO:0000259" key="1">
    <source>
        <dbReference type="Pfam" id="PF08531"/>
    </source>
</evidence>
<dbReference type="Pfam" id="PF08531">
    <property type="entry name" value="Bac_rhamnosid_N"/>
    <property type="match status" value="1"/>
</dbReference>
<protein>
    <recommendedName>
        <fullName evidence="1">Bacterial alpha-L-rhamnosidase N-terminal domain-containing protein</fullName>
    </recommendedName>
</protein>
<dbReference type="InterPro" id="IPR016007">
    <property type="entry name" value="Alpha_rhamnosid"/>
</dbReference>
<organism evidence="2 3">
    <name type="scientific">Acidipropionibacterium jensenii</name>
    <dbReference type="NCBI Taxonomy" id="1749"/>
    <lineage>
        <taxon>Bacteria</taxon>
        <taxon>Bacillati</taxon>
        <taxon>Actinomycetota</taxon>
        <taxon>Actinomycetes</taxon>
        <taxon>Propionibacteriales</taxon>
        <taxon>Propionibacteriaceae</taxon>
        <taxon>Acidipropionibacterium</taxon>
    </lineage>
</organism>
<evidence type="ECO:0000313" key="3">
    <source>
        <dbReference type="Proteomes" id="UP000285875"/>
    </source>
</evidence>
<accession>A0A3T0S1I8</accession>
<dbReference type="EMBL" id="CP025570">
    <property type="protein sequence ID" value="AZZ40265.1"/>
    <property type="molecule type" value="Genomic_DNA"/>
</dbReference>